<dbReference type="InterPro" id="IPR006379">
    <property type="entry name" value="HAD-SF_hydro_IIB"/>
</dbReference>
<dbReference type="NCBIfam" id="TIGR00099">
    <property type="entry name" value="Cof-subfamily"/>
    <property type="match status" value="1"/>
</dbReference>
<proteinExistence type="predicted"/>
<dbReference type="SUPFAM" id="SSF56784">
    <property type="entry name" value="HAD-like"/>
    <property type="match status" value="1"/>
</dbReference>
<dbReference type="RefSeq" id="WP_129893471.1">
    <property type="nucleotide sequence ID" value="NZ_CP035758.1"/>
</dbReference>
<dbReference type="PROSITE" id="PS01228">
    <property type="entry name" value="COF_1"/>
    <property type="match status" value="1"/>
</dbReference>
<dbReference type="InterPro" id="IPR000150">
    <property type="entry name" value="Cof"/>
</dbReference>
<protein>
    <submittedName>
        <fullName evidence="1">HAD family phosphatase</fullName>
    </submittedName>
</protein>
<dbReference type="OrthoDB" id="9790031at2"/>
<dbReference type="GO" id="GO:0016791">
    <property type="term" value="F:phosphatase activity"/>
    <property type="evidence" value="ECO:0007669"/>
    <property type="project" value="UniProtKB-ARBA"/>
</dbReference>
<dbReference type="PROSITE" id="PS01229">
    <property type="entry name" value="COF_2"/>
    <property type="match status" value="1"/>
</dbReference>
<keyword evidence="2" id="KW-1185">Reference proteome</keyword>
<accession>A0A4P6K380</accession>
<dbReference type="CDD" id="cd07516">
    <property type="entry name" value="HAD_Pase"/>
    <property type="match status" value="1"/>
</dbReference>
<reference evidence="1 2" key="1">
    <citation type="submission" date="2019-01" db="EMBL/GenBank/DDBJ databases">
        <title>Ktedonosporobacter rubrisoli SCAWS-G2.</title>
        <authorList>
            <person name="Huang Y."/>
            <person name="Yan B."/>
        </authorList>
    </citation>
    <scope>NUCLEOTIDE SEQUENCE [LARGE SCALE GENOMIC DNA]</scope>
    <source>
        <strain evidence="1 2">SCAWS-G2</strain>
    </source>
</reference>
<dbReference type="PANTHER" id="PTHR10000">
    <property type="entry name" value="PHOSPHOSERINE PHOSPHATASE"/>
    <property type="match status" value="1"/>
</dbReference>
<organism evidence="1 2">
    <name type="scientific">Ktedonosporobacter rubrisoli</name>
    <dbReference type="NCBI Taxonomy" id="2509675"/>
    <lineage>
        <taxon>Bacteria</taxon>
        <taxon>Bacillati</taxon>
        <taxon>Chloroflexota</taxon>
        <taxon>Ktedonobacteria</taxon>
        <taxon>Ktedonobacterales</taxon>
        <taxon>Ktedonosporobacteraceae</taxon>
        <taxon>Ktedonosporobacter</taxon>
    </lineage>
</organism>
<dbReference type="GO" id="GO:0000287">
    <property type="term" value="F:magnesium ion binding"/>
    <property type="evidence" value="ECO:0007669"/>
    <property type="project" value="TreeGrafter"/>
</dbReference>
<dbReference type="EMBL" id="CP035758">
    <property type="protein sequence ID" value="QBD82402.1"/>
    <property type="molecule type" value="Genomic_DNA"/>
</dbReference>
<dbReference type="InterPro" id="IPR036412">
    <property type="entry name" value="HAD-like_sf"/>
</dbReference>
<evidence type="ECO:0000313" key="1">
    <source>
        <dbReference type="EMBL" id="QBD82402.1"/>
    </source>
</evidence>
<name>A0A4P6K380_KTERU</name>
<dbReference type="InterPro" id="IPR023214">
    <property type="entry name" value="HAD_sf"/>
</dbReference>
<dbReference type="KEGG" id="kbs:EPA93_43090"/>
<dbReference type="PANTHER" id="PTHR10000:SF8">
    <property type="entry name" value="HAD SUPERFAMILY HYDROLASE-LIKE, TYPE 3"/>
    <property type="match status" value="1"/>
</dbReference>
<dbReference type="GO" id="GO:0005829">
    <property type="term" value="C:cytosol"/>
    <property type="evidence" value="ECO:0007669"/>
    <property type="project" value="TreeGrafter"/>
</dbReference>
<sequence length="268" mass="29030">MYRLLAIDLDGTLLTPEHKITPRNFAAVSKAVEAGMTIVVATGQTLNVLRAVCAELPLNAPQIVYNGAMIADIHSGVVLHEHLVPEELILPTLAVMREAGLYRVYHTHQHVFVDQNTPNARNWYRPPAPPALEVTDVASLYPRPCIKLVGVGAAETLRQKRIELEQRLAGQLYVTQASSELLEFMHPVVSKGYALGIIANILGIAPEEIVAIGDNHNDIGMLRFAGLGIAMGNASNEVKAEADYVTLPNAEDGVAAAIEEKVLPLLEK</sequence>
<dbReference type="Pfam" id="PF08282">
    <property type="entry name" value="Hydrolase_3"/>
    <property type="match status" value="1"/>
</dbReference>
<evidence type="ECO:0000313" key="2">
    <source>
        <dbReference type="Proteomes" id="UP000290365"/>
    </source>
</evidence>
<dbReference type="SFLD" id="SFLDS00003">
    <property type="entry name" value="Haloacid_Dehalogenase"/>
    <property type="match status" value="1"/>
</dbReference>
<dbReference type="NCBIfam" id="TIGR01484">
    <property type="entry name" value="HAD-SF-IIB"/>
    <property type="match status" value="1"/>
</dbReference>
<dbReference type="SFLD" id="SFLDG01140">
    <property type="entry name" value="C2.B:_Phosphomannomutase_and_P"/>
    <property type="match status" value="1"/>
</dbReference>
<dbReference type="Proteomes" id="UP000290365">
    <property type="component" value="Chromosome"/>
</dbReference>
<dbReference type="Gene3D" id="3.30.1240.10">
    <property type="match status" value="1"/>
</dbReference>
<gene>
    <name evidence="1" type="ORF">EPA93_43090</name>
</gene>
<dbReference type="AlphaFoldDB" id="A0A4P6K380"/>
<dbReference type="Gene3D" id="3.40.50.1000">
    <property type="entry name" value="HAD superfamily/HAD-like"/>
    <property type="match status" value="1"/>
</dbReference>